<keyword evidence="3" id="KW-1185">Reference proteome</keyword>
<dbReference type="AlphaFoldDB" id="U4LKN5"/>
<evidence type="ECO:0000256" key="1">
    <source>
        <dbReference type="SAM" id="MobiDB-lite"/>
    </source>
</evidence>
<dbReference type="Proteomes" id="UP000018144">
    <property type="component" value="Unassembled WGS sequence"/>
</dbReference>
<gene>
    <name evidence="2" type="ORF">PCON_12824</name>
</gene>
<feature type="region of interest" description="Disordered" evidence="1">
    <location>
        <begin position="1"/>
        <end position="93"/>
    </location>
</feature>
<evidence type="ECO:0000313" key="3">
    <source>
        <dbReference type="Proteomes" id="UP000018144"/>
    </source>
</evidence>
<evidence type="ECO:0000313" key="2">
    <source>
        <dbReference type="EMBL" id="CCX13231.1"/>
    </source>
</evidence>
<name>U4LKN5_PYROM</name>
<reference evidence="2 3" key="1">
    <citation type="journal article" date="2013" name="PLoS Genet.">
        <title>The genome and development-dependent transcriptomes of Pyronema confluens: a window into fungal evolution.</title>
        <authorList>
            <person name="Traeger S."/>
            <person name="Altegoer F."/>
            <person name="Freitag M."/>
            <person name="Gabaldon T."/>
            <person name="Kempken F."/>
            <person name="Kumar A."/>
            <person name="Marcet-Houben M."/>
            <person name="Poggeler S."/>
            <person name="Stajich J.E."/>
            <person name="Nowrousian M."/>
        </authorList>
    </citation>
    <scope>NUCLEOTIDE SEQUENCE [LARGE SCALE GENOMIC DNA]</scope>
    <source>
        <strain evidence="3">CBS 100304</strain>
        <tissue evidence="2">Vegetative mycelium</tissue>
    </source>
</reference>
<sequence>MKSGPEVSSERRRFLRSYDKPAETNEGTSSELTLPGLKKAKLEQNNAVAKPKQSATKKGKSGPKKKDAEEKEDTEDKKDAESNPPTPKKCGRYKLLGRSLPETKYLRGFPLEMTRTLLSPKRSTHNSNWTSAVKTITSVKSINARMGIKLSGGQSRIRLILKR</sequence>
<accession>U4LKN5</accession>
<organism evidence="2 3">
    <name type="scientific">Pyronema omphalodes (strain CBS 100304)</name>
    <name type="common">Pyronema confluens</name>
    <dbReference type="NCBI Taxonomy" id="1076935"/>
    <lineage>
        <taxon>Eukaryota</taxon>
        <taxon>Fungi</taxon>
        <taxon>Dikarya</taxon>
        <taxon>Ascomycota</taxon>
        <taxon>Pezizomycotina</taxon>
        <taxon>Pezizomycetes</taxon>
        <taxon>Pezizales</taxon>
        <taxon>Pyronemataceae</taxon>
        <taxon>Pyronema</taxon>
    </lineage>
</organism>
<protein>
    <submittedName>
        <fullName evidence="2">Uncharacterized protein</fullName>
    </submittedName>
</protein>
<dbReference type="EMBL" id="HF935790">
    <property type="protein sequence ID" value="CCX13231.1"/>
    <property type="molecule type" value="Genomic_DNA"/>
</dbReference>
<feature type="compositionally biased region" description="Basic and acidic residues" evidence="1">
    <location>
        <begin position="64"/>
        <end position="81"/>
    </location>
</feature>
<proteinExistence type="predicted"/>
<feature type="compositionally biased region" description="Basic and acidic residues" evidence="1">
    <location>
        <begin position="8"/>
        <end position="23"/>
    </location>
</feature>